<dbReference type="NCBIfam" id="TIGR02383">
    <property type="entry name" value="Hfq"/>
    <property type="match status" value="1"/>
</dbReference>
<dbReference type="SUPFAM" id="SSF50182">
    <property type="entry name" value="Sm-like ribonucleoproteins"/>
    <property type="match status" value="1"/>
</dbReference>
<evidence type="ECO:0000256" key="3">
    <source>
        <dbReference type="HAMAP-Rule" id="MF_00436"/>
    </source>
</evidence>
<dbReference type="EMBL" id="VLLN01000035">
    <property type="protein sequence ID" value="TWJ13768.1"/>
    <property type="molecule type" value="Genomic_DNA"/>
</dbReference>
<comment type="caution">
    <text evidence="5">The sequence shown here is derived from an EMBL/GenBank/DDBJ whole genome shotgun (WGS) entry which is preliminary data.</text>
</comment>
<dbReference type="OrthoDB" id="9799751at2"/>
<dbReference type="RefSeq" id="WP_145025526.1">
    <property type="nucleotide sequence ID" value="NZ_VLLN01000035.1"/>
</dbReference>
<feature type="domain" description="Sm" evidence="4">
    <location>
        <begin position="10"/>
        <end position="69"/>
    </location>
</feature>
<keyword evidence="2 3" id="KW-0346">Stress response</keyword>
<dbReference type="HAMAP" id="MF_00436">
    <property type="entry name" value="Hfq"/>
    <property type="match status" value="1"/>
</dbReference>
<dbReference type="GO" id="GO:0005829">
    <property type="term" value="C:cytosol"/>
    <property type="evidence" value="ECO:0007669"/>
    <property type="project" value="TreeGrafter"/>
</dbReference>
<dbReference type="Pfam" id="PF17209">
    <property type="entry name" value="Hfq"/>
    <property type="match status" value="1"/>
</dbReference>
<dbReference type="CDD" id="cd01716">
    <property type="entry name" value="Hfq"/>
    <property type="match status" value="1"/>
</dbReference>
<gene>
    <name evidence="3" type="primary">hfq</name>
    <name evidence="5" type="ORF">JN12_03692</name>
</gene>
<dbReference type="GO" id="GO:0045974">
    <property type="term" value="P:regulation of translation, ncRNA-mediated"/>
    <property type="evidence" value="ECO:0007669"/>
    <property type="project" value="TreeGrafter"/>
</dbReference>
<proteinExistence type="inferred from homology"/>
<dbReference type="Proteomes" id="UP000319449">
    <property type="component" value="Unassembled WGS sequence"/>
</dbReference>
<dbReference type="PROSITE" id="PS52002">
    <property type="entry name" value="SM"/>
    <property type="match status" value="1"/>
</dbReference>
<dbReference type="PANTHER" id="PTHR34772">
    <property type="entry name" value="RNA-BINDING PROTEIN HFQ"/>
    <property type="match status" value="1"/>
</dbReference>
<evidence type="ECO:0000313" key="6">
    <source>
        <dbReference type="Proteomes" id="UP000319449"/>
    </source>
</evidence>
<accession>A0A562V7L7</accession>
<dbReference type="GO" id="GO:0006355">
    <property type="term" value="P:regulation of DNA-templated transcription"/>
    <property type="evidence" value="ECO:0007669"/>
    <property type="project" value="InterPro"/>
</dbReference>
<organism evidence="5 6">
    <name type="scientific">Geobacter argillaceus</name>
    <dbReference type="NCBI Taxonomy" id="345631"/>
    <lineage>
        <taxon>Bacteria</taxon>
        <taxon>Pseudomonadati</taxon>
        <taxon>Thermodesulfobacteriota</taxon>
        <taxon>Desulfuromonadia</taxon>
        <taxon>Geobacterales</taxon>
        <taxon>Geobacteraceae</taxon>
        <taxon>Geobacter</taxon>
    </lineage>
</organism>
<reference evidence="5 6" key="1">
    <citation type="submission" date="2019-07" db="EMBL/GenBank/DDBJ databases">
        <title>Genomic Encyclopedia of Archaeal and Bacterial Type Strains, Phase II (KMG-II): from individual species to whole genera.</title>
        <authorList>
            <person name="Goeker M."/>
        </authorList>
    </citation>
    <scope>NUCLEOTIDE SEQUENCE [LARGE SCALE GENOMIC DNA]</scope>
    <source>
        <strain evidence="5 6">ATCC BAA-1139</strain>
    </source>
</reference>
<keyword evidence="6" id="KW-1185">Reference proteome</keyword>
<dbReference type="Gene3D" id="2.30.30.100">
    <property type="match status" value="1"/>
</dbReference>
<keyword evidence="1 3" id="KW-0694">RNA-binding</keyword>
<evidence type="ECO:0000313" key="5">
    <source>
        <dbReference type="EMBL" id="TWJ13768.1"/>
    </source>
</evidence>
<evidence type="ECO:0000256" key="2">
    <source>
        <dbReference type="ARBA" id="ARBA00023016"/>
    </source>
</evidence>
<comment type="function">
    <text evidence="3">RNA chaperone that binds small regulatory RNA (sRNAs) and mRNAs to facilitate mRNA translational regulation in response to envelope stress, environmental stress and changes in metabolite concentrations. Also binds with high specificity to tRNAs.</text>
</comment>
<evidence type="ECO:0000256" key="1">
    <source>
        <dbReference type="ARBA" id="ARBA00022884"/>
    </source>
</evidence>
<dbReference type="GO" id="GO:0003723">
    <property type="term" value="F:RNA binding"/>
    <property type="evidence" value="ECO:0007669"/>
    <property type="project" value="UniProtKB-UniRule"/>
</dbReference>
<dbReference type="InterPro" id="IPR047575">
    <property type="entry name" value="Sm"/>
</dbReference>
<evidence type="ECO:0000259" key="4">
    <source>
        <dbReference type="PROSITE" id="PS52002"/>
    </source>
</evidence>
<dbReference type="InterPro" id="IPR005001">
    <property type="entry name" value="Hfq"/>
</dbReference>
<dbReference type="PANTHER" id="PTHR34772:SF1">
    <property type="entry name" value="RNA-BINDING PROTEIN HFQ"/>
    <property type="match status" value="1"/>
</dbReference>
<dbReference type="InterPro" id="IPR010920">
    <property type="entry name" value="LSM_dom_sf"/>
</dbReference>
<comment type="similarity">
    <text evidence="3">Belongs to the Hfq family.</text>
</comment>
<protein>
    <recommendedName>
        <fullName evidence="3">RNA-binding protein Hfq</fullName>
    </recommendedName>
</protein>
<name>A0A562V7L7_9BACT</name>
<dbReference type="GO" id="GO:0043487">
    <property type="term" value="P:regulation of RNA stability"/>
    <property type="evidence" value="ECO:0007669"/>
    <property type="project" value="TreeGrafter"/>
</dbReference>
<dbReference type="AlphaFoldDB" id="A0A562V7L7"/>
<sequence>MSKAPFNIQDQYLNQSRKEKIRVVVQLMSGVKMEGYIKSFDNFSVLMEVQGDILIYKHAIATITSTDGSFRLHQ</sequence>
<comment type="subunit">
    <text evidence="3">Homohexamer.</text>
</comment>